<protein>
    <submittedName>
        <fullName evidence="1">Uncharacterized protein</fullName>
    </submittedName>
</protein>
<accession>A0A256EZ60</accession>
<name>A0A256EZ60_9HYPH</name>
<dbReference type="EMBL" id="NNRL01000168">
    <property type="protein sequence ID" value="OYR07892.1"/>
    <property type="molecule type" value="Genomic_DNA"/>
</dbReference>
<evidence type="ECO:0000313" key="1">
    <source>
        <dbReference type="EMBL" id="OYR07892.1"/>
    </source>
</evidence>
<gene>
    <name evidence="1" type="ORF">CEV33_3577</name>
</gene>
<evidence type="ECO:0000313" key="2">
    <source>
        <dbReference type="Proteomes" id="UP000216478"/>
    </source>
</evidence>
<proteinExistence type="predicted"/>
<keyword evidence="2" id="KW-1185">Reference proteome</keyword>
<sequence length="37" mass="4386">MRIVPESRFSLFGICSKYLFRRIILRIEVGSEISRVN</sequence>
<dbReference type="Proteomes" id="UP000216478">
    <property type="component" value="Unassembled WGS sequence"/>
</dbReference>
<reference evidence="1 2" key="1">
    <citation type="submission" date="2017-07" db="EMBL/GenBank/DDBJ databases">
        <title>Phylogenetic study on the rhizospheric bacterium Ochrobactrum sp. A44.</title>
        <authorList>
            <person name="Krzyzanowska D.M."/>
            <person name="Ossowicki A."/>
            <person name="Rajewska M."/>
            <person name="Maciag T."/>
            <person name="Kaczynski Z."/>
            <person name="Czerwicka M."/>
            <person name="Jafra S."/>
        </authorList>
    </citation>
    <scope>NUCLEOTIDE SEQUENCE [LARGE SCALE GENOMIC DNA]</scope>
    <source>
        <strain evidence="1 2">OgA9a</strain>
    </source>
</reference>
<organism evidence="1 2">
    <name type="scientific">Brucella grignonensis</name>
    <dbReference type="NCBI Taxonomy" id="94627"/>
    <lineage>
        <taxon>Bacteria</taxon>
        <taxon>Pseudomonadati</taxon>
        <taxon>Pseudomonadota</taxon>
        <taxon>Alphaproteobacteria</taxon>
        <taxon>Hyphomicrobiales</taxon>
        <taxon>Brucellaceae</taxon>
        <taxon>Brucella/Ochrobactrum group</taxon>
        <taxon>Brucella</taxon>
    </lineage>
</organism>
<dbReference type="AlphaFoldDB" id="A0A256EZ60"/>
<comment type="caution">
    <text evidence="1">The sequence shown here is derived from an EMBL/GenBank/DDBJ whole genome shotgun (WGS) entry which is preliminary data.</text>
</comment>